<organism evidence="3">
    <name type="scientific">Trepomonas sp. PC1</name>
    <dbReference type="NCBI Taxonomy" id="1076344"/>
    <lineage>
        <taxon>Eukaryota</taxon>
        <taxon>Metamonada</taxon>
        <taxon>Diplomonadida</taxon>
        <taxon>Hexamitidae</taxon>
        <taxon>Hexamitinae</taxon>
        <taxon>Trepomonas</taxon>
    </lineage>
</organism>
<dbReference type="PANTHER" id="PTHR47977">
    <property type="entry name" value="RAS-RELATED PROTEIN RAB"/>
    <property type="match status" value="1"/>
</dbReference>
<dbReference type="InterPro" id="IPR050227">
    <property type="entry name" value="Rab"/>
</dbReference>
<dbReference type="SUPFAM" id="SSF52540">
    <property type="entry name" value="P-loop containing nucleoside triphosphate hydrolases"/>
    <property type="match status" value="1"/>
</dbReference>
<keyword evidence="2" id="KW-0342">GTP-binding</keyword>
<evidence type="ECO:0000313" key="3">
    <source>
        <dbReference type="EMBL" id="JAP91860.1"/>
    </source>
</evidence>
<gene>
    <name evidence="3" type="ORF">TPC1_16387</name>
</gene>
<dbReference type="AlphaFoldDB" id="A0A146K4L8"/>
<sequence length="235" mass="26604">SFYLDLIQHLLVLQPDERYSADEALNQLNNSYSVFQQFSSTSTTSLLHSKSSVATKFVKVSLAGNLGVGKSTLIQMICGQRQTYEIMHRYVAVMGQQFHFSFIDTQGTEGRSGSILTQIYRGVDVALICFSYADQESLFNVGYWQFEIKQINPGIKLIFVVGIHHKTDGIETNRKVDESQIQTVLNELQNVQFIEFNDNPDEVIQTISAKCHELQIGREQKEQQIKNGVEIKNTG</sequence>
<dbReference type="SMART" id="SM00175">
    <property type="entry name" value="RAB"/>
    <property type="match status" value="1"/>
</dbReference>
<dbReference type="PROSITE" id="PS51419">
    <property type="entry name" value="RAB"/>
    <property type="match status" value="1"/>
</dbReference>
<reference evidence="3" key="1">
    <citation type="submission" date="2015-07" db="EMBL/GenBank/DDBJ databases">
        <title>Adaptation to a free-living lifestyle via gene acquisitions in the diplomonad Trepomonas sp. PC1.</title>
        <authorList>
            <person name="Xu F."/>
            <person name="Jerlstrom-Hultqvist J."/>
            <person name="Kolisko M."/>
            <person name="Simpson A.G.B."/>
            <person name="Roger A.J."/>
            <person name="Svard S.G."/>
            <person name="Andersson J.O."/>
        </authorList>
    </citation>
    <scope>NUCLEOTIDE SEQUENCE</scope>
    <source>
        <strain evidence="3">PC1</strain>
    </source>
</reference>
<proteinExistence type="predicted"/>
<protein>
    <submittedName>
        <fullName evidence="3">Ras family protein</fullName>
    </submittedName>
</protein>
<dbReference type="GO" id="GO:0003924">
    <property type="term" value="F:GTPase activity"/>
    <property type="evidence" value="ECO:0007669"/>
    <property type="project" value="InterPro"/>
</dbReference>
<feature type="non-terminal residue" evidence="3">
    <location>
        <position position="1"/>
    </location>
</feature>
<dbReference type="Pfam" id="PF00071">
    <property type="entry name" value="Ras"/>
    <property type="match status" value="1"/>
</dbReference>
<dbReference type="Gene3D" id="3.40.50.300">
    <property type="entry name" value="P-loop containing nucleotide triphosphate hydrolases"/>
    <property type="match status" value="1"/>
</dbReference>
<dbReference type="InterPro" id="IPR027417">
    <property type="entry name" value="P-loop_NTPase"/>
</dbReference>
<name>A0A146K4L8_9EUKA</name>
<dbReference type="EMBL" id="GDID01004746">
    <property type="protein sequence ID" value="JAP91860.1"/>
    <property type="molecule type" value="Transcribed_RNA"/>
</dbReference>
<dbReference type="GO" id="GO:0005525">
    <property type="term" value="F:GTP binding"/>
    <property type="evidence" value="ECO:0007669"/>
    <property type="project" value="UniProtKB-KW"/>
</dbReference>
<accession>A0A146K4L8</accession>
<feature type="non-terminal residue" evidence="3">
    <location>
        <position position="235"/>
    </location>
</feature>
<evidence type="ECO:0000256" key="2">
    <source>
        <dbReference type="ARBA" id="ARBA00023134"/>
    </source>
</evidence>
<evidence type="ECO:0000256" key="1">
    <source>
        <dbReference type="ARBA" id="ARBA00022741"/>
    </source>
</evidence>
<dbReference type="InterPro" id="IPR001806">
    <property type="entry name" value="Small_GTPase"/>
</dbReference>
<keyword evidence="1" id="KW-0547">Nucleotide-binding</keyword>